<dbReference type="InterPro" id="IPR001604">
    <property type="entry name" value="Endo_G_ENPP1-like_dom"/>
</dbReference>
<sequence length="294" mass="33961">MASLWAQGFLLVTIVMTAARGSVEKELPSECRAFLYMGTPPVGLENHSLQKICQRYNSKARYVTLYDTTNHVPVYSAYVFKRSDGEKRVDVPWMYEPQLSTMSDTGDMQAFPRGYMHRNFEDAQAVLDDYTNAVFYERGHLNPDEHQADPDDKASTYTLTNVVPQVREFSTSVWKVQEHIVRRRLNNYCRGTAYVVTGIVTSGNMIRRHNIDRVAVPKYLWSAYCCTDYDHNAPFGERYKFPAFAHYGLNENENNQVLELSVKKLEEFLQRSTFVDKNFQIFMDDCVQPPSALH</sequence>
<dbReference type="AlphaFoldDB" id="A0AAY5K7L3"/>
<evidence type="ECO:0008006" key="6">
    <source>
        <dbReference type="Google" id="ProtNLM"/>
    </source>
</evidence>
<evidence type="ECO:0000313" key="4">
    <source>
        <dbReference type="Ensembl" id="ENSELUP00000084230.1"/>
    </source>
</evidence>
<evidence type="ECO:0000313" key="5">
    <source>
        <dbReference type="Proteomes" id="UP000265140"/>
    </source>
</evidence>
<dbReference type="Proteomes" id="UP000265140">
    <property type="component" value="Chromosome 24"/>
</dbReference>
<dbReference type="Ensembl" id="ENSELUT00000102788.1">
    <property type="protein sequence ID" value="ENSELUP00000084230.1"/>
    <property type="gene ID" value="ENSELUG00000036959.1"/>
</dbReference>
<dbReference type="GeneID" id="105029897"/>
<dbReference type="KEGG" id="els:105029897"/>
<feature type="domain" description="DNA/RNA non-specific endonuclease/pyrophosphatase/phosphodiesterase" evidence="3">
    <location>
        <begin position="58"/>
        <end position="275"/>
    </location>
</feature>
<evidence type="ECO:0000256" key="1">
    <source>
        <dbReference type="SAM" id="SignalP"/>
    </source>
</evidence>
<dbReference type="GeneTree" id="ENSGT01030000234592"/>
<dbReference type="RefSeq" id="XP_028973844.2">
    <property type="nucleotide sequence ID" value="XM_029118011.2"/>
</dbReference>
<dbReference type="Gene3D" id="3.40.570.10">
    <property type="entry name" value="Extracellular Endonuclease, subunit A"/>
    <property type="match status" value="1"/>
</dbReference>
<proteinExistence type="predicted"/>
<dbReference type="SMART" id="SM00892">
    <property type="entry name" value="Endonuclease_NS"/>
    <property type="match status" value="1"/>
</dbReference>
<dbReference type="InterPro" id="IPR044925">
    <property type="entry name" value="His-Me_finger_sf"/>
</dbReference>
<dbReference type="InterPro" id="IPR044929">
    <property type="entry name" value="DNA/RNA_non-sp_Endonuclease_sf"/>
</dbReference>
<evidence type="ECO:0000259" key="3">
    <source>
        <dbReference type="SMART" id="SM00892"/>
    </source>
</evidence>
<reference evidence="4" key="3">
    <citation type="submission" date="2025-09" db="UniProtKB">
        <authorList>
            <consortium name="Ensembl"/>
        </authorList>
    </citation>
    <scope>IDENTIFICATION</scope>
</reference>
<dbReference type="InterPro" id="IPR020821">
    <property type="entry name" value="ENPP1-3/EXOG-like_nuc-like"/>
</dbReference>
<feature type="domain" description="ENPP1-3/EXOG-like endonuclease/phosphodiesterase" evidence="2">
    <location>
        <begin position="59"/>
        <end position="280"/>
    </location>
</feature>
<name>A0AAY5K7L3_ESOLU</name>
<keyword evidence="1" id="KW-0732">Signal</keyword>
<protein>
    <recommendedName>
        <fullName evidence="6">Endonuclease domain-containing 1 protein-like</fullName>
    </recommendedName>
</protein>
<dbReference type="GO" id="GO:0016787">
    <property type="term" value="F:hydrolase activity"/>
    <property type="evidence" value="ECO:0007669"/>
    <property type="project" value="InterPro"/>
</dbReference>
<organism evidence="4 5">
    <name type="scientific">Esox lucius</name>
    <name type="common">Northern pike</name>
    <dbReference type="NCBI Taxonomy" id="8010"/>
    <lineage>
        <taxon>Eukaryota</taxon>
        <taxon>Metazoa</taxon>
        <taxon>Chordata</taxon>
        <taxon>Craniata</taxon>
        <taxon>Vertebrata</taxon>
        <taxon>Euteleostomi</taxon>
        <taxon>Actinopterygii</taxon>
        <taxon>Neopterygii</taxon>
        <taxon>Teleostei</taxon>
        <taxon>Protacanthopterygii</taxon>
        <taxon>Esociformes</taxon>
        <taxon>Esocidae</taxon>
        <taxon>Esox</taxon>
    </lineage>
</organism>
<dbReference type="GO" id="GO:0046872">
    <property type="term" value="F:metal ion binding"/>
    <property type="evidence" value="ECO:0007669"/>
    <property type="project" value="InterPro"/>
</dbReference>
<dbReference type="SMART" id="SM00477">
    <property type="entry name" value="NUC"/>
    <property type="match status" value="1"/>
</dbReference>
<feature type="chain" id="PRO_5044336156" description="Endonuclease domain-containing 1 protein-like" evidence="1">
    <location>
        <begin position="22"/>
        <end position="294"/>
    </location>
</feature>
<dbReference type="Pfam" id="PF01223">
    <property type="entry name" value="Endonuclease_NS"/>
    <property type="match status" value="1"/>
</dbReference>
<dbReference type="SUPFAM" id="SSF54060">
    <property type="entry name" value="His-Me finger endonucleases"/>
    <property type="match status" value="1"/>
</dbReference>
<keyword evidence="5" id="KW-1185">Reference proteome</keyword>
<dbReference type="PANTHER" id="PTHR21472">
    <property type="entry name" value="ENDONUCLEASE DOMAIN-CONTAINING 1 PROTEIN ENDOD1"/>
    <property type="match status" value="1"/>
</dbReference>
<reference evidence="4 5" key="1">
    <citation type="submission" date="2020-02" db="EMBL/GenBank/DDBJ databases">
        <title>Esox lucius (northern pike) genome, fEsoLuc1, primary haplotype.</title>
        <authorList>
            <person name="Myers G."/>
            <person name="Karagic N."/>
            <person name="Meyer A."/>
            <person name="Pippel M."/>
            <person name="Reichard M."/>
            <person name="Winkler S."/>
            <person name="Tracey A."/>
            <person name="Sims Y."/>
            <person name="Howe K."/>
            <person name="Rhie A."/>
            <person name="Formenti G."/>
            <person name="Durbin R."/>
            <person name="Fedrigo O."/>
            <person name="Jarvis E.D."/>
        </authorList>
    </citation>
    <scope>NUCLEOTIDE SEQUENCE [LARGE SCALE GENOMIC DNA]</scope>
</reference>
<accession>A0AAY5K7L3</accession>
<evidence type="ECO:0000259" key="2">
    <source>
        <dbReference type="SMART" id="SM00477"/>
    </source>
</evidence>
<dbReference type="GO" id="GO:0003676">
    <property type="term" value="F:nucleic acid binding"/>
    <property type="evidence" value="ECO:0007669"/>
    <property type="project" value="InterPro"/>
</dbReference>
<dbReference type="InterPro" id="IPR039015">
    <property type="entry name" value="ENDOD1"/>
</dbReference>
<feature type="signal peptide" evidence="1">
    <location>
        <begin position="1"/>
        <end position="21"/>
    </location>
</feature>
<reference evidence="4" key="2">
    <citation type="submission" date="2025-08" db="UniProtKB">
        <authorList>
            <consortium name="Ensembl"/>
        </authorList>
    </citation>
    <scope>IDENTIFICATION</scope>
</reference>
<dbReference type="PANTHER" id="PTHR21472:SF19">
    <property type="entry name" value="ZGC:172339"/>
    <property type="match status" value="1"/>
</dbReference>